<evidence type="ECO:0000256" key="3">
    <source>
        <dbReference type="ARBA" id="ARBA00004632"/>
    </source>
</evidence>
<keyword evidence="6" id="KW-0963">Cytoplasm</keyword>
<evidence type="ECO:0000313" key="28">
    <source>
        <dbReference type="Ensembl" id="ENSAOWP00000015670.1"/>
    </source>
</evidence>
<comment type="catalytic activity">
    <reaction evidence="24">
        <text>decanoyl-CoA + H2O = decanoate + CoA + H(+)</text>
        <dbReference type="Rhea" id="RHEA:40059"/>
        <dbReference type="ChEBI" id="CHEBI:15377"/>
        <dbReference type="ChEBI" id="CHEBI:15378"/>
        <dbReference type="ChEBI" id="CHEBI:27689"/>
        <dbReference type="ChEBI" id="CHEBI:57287"/>
        <dbReference type="ChEBI" id="CHEBI:61430"/>
    </reaction>
    <physiologicalReaction direction="left-to-right" evidence="24">
        <dbReference type="Rhea" id="RHEA:40060"/>
    </physiologicalReaction>
</comment>
<sequence length="265" mass="28580">MGLLLWGSCPRAAPPGSLSPPVVGRCGVPRGSLLGVLGVPHSLLGAHRHTCMHTHLLTVCLSRSIQAAGSQLGQSKDYALPNASWSQDMLDLYNRFLDMTKDGLWKRIPSYNNILDHIPGKLTYEKRKDTRLFLRSIDAEGAGFEYVMFLNTSEKRVVCLFQPGSYLEGHPGFAHGGSIATIIDSTIGSCAISVAGKVMTANLSIDYVNPVPLGSVVLVDSKADKVEGRKVFLSCKMQSVDGNTLHAEATGKDVLRAQKQQASCQ</sequence>
<evidence type="ECO:0000256" key="20">
    <source>
        <dbReference type="ARBA" id="ARBA00040123"/>
    </source>
</evidence>
<name>A0A8B9PPR6_APTOW</name>
<evidence type="ECO:0000256" key="26">
    <source>
        <dbReference type="ARBA" id="ARBA00048180"/>
    </source>
</evidence>
<dbReference type="Proteomes" id="UP000694424">
    <property type="component" value="Unplaced"/>
</dbReference>
<evidence type="ECO:0000256" key="21">
    <source>
        <dbReference type="ARBA" id="ARBA00043210"/>
    </source>
</evidence>
<evidence type="ECO:0000256" key="10">
    <source>
        <dbReference type="ARBA" id="ARBA00022832"/>
    </source>
</evidence>
<comment type="catalytic activity">
    <reaction evidence="23">
        <text>hexadecanoyl-CoA + H2O = hexadecanoate + CoA + H(+)</text>
        <dbReference type="Rhea" id="RHEA:16645"/>
        <dbReference type="ChEBI" id="CHEBI:7896"/>
        <dbReference type="ChEBI" id="CHEBI:15377"/>
        <dbReference type="ChEBI" id="CHEBI:15378"/>
        <dbReference type="ChEBI" id="CHEBI:57287"/>
        <dbReference type="ChEBI" id="CHEBI:57379"/>
        <dbReference type="EC" id="3.1.2.2"/>
    </reaction>
    <physiologicalReaction direction="left-to-right" evidence="23">
        <dbReference type="Rhea" id="RHEA:16646"/>
    </physiologicalReaction>
</comment>
<evidence type="ECO:0000256" key="1">
    <source>
        <dbReference type="ARBA" id="ARBA00004496"/>
    </source>
</evidence>
<evidence type="ECO:0000256" key="22">
    <source>
        <dbReference type="ARBA" id="ARBA00047588"/>
    </source>
</evidence>
<dbReference type="InterPro" id="IPR029069">
    <property type="entry name" value="HotDog_dom_sf"/>
</dbReference>
<dbReference type="GO" id="GO:0016787">
    <property type="term" value="F:hydrolase activity"/>
    <property type="evidence" value="ECO:0007669"/>
    <property type="project" value="UniProtKB-KW"/>
</dbReference>
<dbReference type="InterPro" id="IPR006683">
    <property type="entry name" value="Thioestr_dom"/>
</dbReference>
<evidence type="ECO:0000256" key="6">
    <source>
        <dbReference type="ARBA" id="ARBA00022490"/>
    </source>
</evidence>
<reference evidence="28" key="2">
    <citation type="submission" date="2025-09" db="UniProtKB">
        <authorList>
            <consortium name="Ensembl"/>
        </authorList>
    </citation>
    <scope>IDENTIFICATION</scope>
</reference>
<evidence type="ECO:0000256" key="2">
    <source>
        <dbReference type="ARBA" id="ARBA00004569"/>
    </source>
</evidence>
<organism evidence="28 29">
    <name type="scientific">Apteryx owenii</name>
    <name type="common">Little spotted kiwi</name>
    <dbReference type="NCBI Taxonomy" id="8824"/>
    <lineage>
        <taxon>Eukaryota</taxon>
        <taxon>Metazoa</taxon>
        <taxon>Chordata</taxon>
        <taxon>Craniata</taxon>
        <taxon>Vertebrata</taxon>
        <taxon>Euteleostomi</taxon>
        <taxon>Archelosauria</taxon>
        <taxon>Archosauria</taxon>
        <taxon>Dinosauria</taxon>
        <taxon>Saurischia</taxon>
        <taxon>Theropoda</taxon>
        <taxon>Coelurosauria</taxon>
        <taxon>Aves</taxon>
        <taxon>Palaeognathae</taxon>
        <taxon>Apterygiformes</taxon>
        <taxon>Apterygidae</taxon>
        <taxon>Apteryx</taxon>
    </lineage>
</organism>
<dbReference type="GO" id="GO:0032587">
    <property type="term" value="C:ruffle membrane"/>
    <property type="evidence" value="ECO:0007669"/>
    <property type="project" value="UniProtKB-SubCell"/>
</dbReference>
<comment type="similarity">
    <text evidence="18">Belongs to the THEM4/THEM5 thioesterase family.</text>
</comment>
<keyword evidence="12" id="KW-0443">Lipid metabolism</keyword>
<protein>
    <recommendedName>
        <fullName evidence="20">Acyl-coenzyme A thioesterase THEM4</fullName>
        <ecNumber evidence="19">3.1.2.2</ecNumber>
    </recommendedName>
    <alternativeName>
        <fullName evidence="21">Thioesterase superfamily member 4</fullName>
    </alternativeName>
</protein>
<evidence type="ECO:0000256" key="16">
    <source>
        <dbReference type="ARBA" id="ARBA00035852"/>
    </source>
</evidence>
<keyword evidence="10" id="KW-0276">Fatty acid metabolism</keyword>
<accession>A0A8B9PPR6</accession>
<feature type="domain" description="Thioesterase" evidence="27">
    <location>
        <begin position="172"/>
        <end position="244"/>
    </location>
</feature>
<keyword evidence="8" id="KW-0999">Mitochondrion inner membrane</keyword>
<dbReference type="Gene3D" id="3.10.129.10">
    <property type="entry name" value="Hotdog Thioesterase"/>
    <property type="match status" value="1"/>
</dbReference>
<comment type="catalytic activity">
    <reaction evidence="22">
        <text>octanoyl-CoA + H2O = octanoate + CoA + H(+)</text>
        <dbReference type="Rhea" id="RHEA:30143"/>
        <dbReference type="ChEBI" id="CHEBI:15377"/>
        <dbReference type="ChEBI" id="CHEBI:15378"/>
        <dbReference type="ChEBI" id="CHEBI:25646"/>
        <dbReference type="ChEBI" id="CHEBI:57287"/>
        <dbReference type="ChEBI" id="CHEBI:57386"/>
    </reaction>
    <physiologicalReaction direction="left-to-right" evidence="22">
        <dbReference type="Rhea" id="RHEA:30144"/>
    </physiologicalReaction>
</comment>
<dbReference type="InterPro" id="IPR052365">
    <property type="entry name" value="THEM4/THEM5_acyl-CoA_thioest"/>
</dbReference>
<keyword evidence="15" id="KW-0966">Cell projection</keyword>
<reference evidence="28" key="1">
    <citation type="submission" date="2025-08" db="UniProtKB">
        <authorList>
            <consortium name="Ensembl"/>
        </authorList>
    </citation>
    <scope>IDENTIFICATION</scope>
</reference>
<keyword evidence="29" id="KW-1185">Reference proteome</keyword>
<evidence type="ECO:0000256" key="7">
    <source>
        <dbReference type="ARBA" id="ARBA00022703"/>
    </source>
</evidence>
<comment type="catalytic activity">
    <reaction evidence="26">
        <text>tetradecanoyl-CoA + H2O = tetradecanoate + CoA + H(+)</text>
        <dbReference type="Rhea" id="RHEA:40119"/>
        <dbReference type="ChEBI" id="CHEBI:15377"/>
        <dbReference type="ChEBI" id="CHEBI:15378"/>
        <dbReference type="ChEBI" id="CHEBI:30807"/>
        <dbReference type="ChEBI" id="CHEBI:57287"/>
        <dbReference type="ChEBI" id="CHEBI:57385"/>
    </reaction>
    <physiologicalReaction direction="left-to-right" evidence="26">
        <dbReference type="Rhea" id="RHEA:40120"/>
    </physiologicalReaction>
</comment>
<evidence type="ECO:0000256" key="14">
    <source>
        <dbReference type="ARBA" id="ARBA00023136"/>
    </source>
</evidence>
<keyword evidence="13" id="KW-0496">Mitochondrion</keyword>
<dbReference type="GO" id="GO:0006631">
    <property type="term" value="P:fatty acid metabolic process"/>
    <property type="evidence" value="ECO:0007669"/>
    <property type="project" value="UniProtKB-KW"/>
</dbReference>
<evidence type="ECO:0000256" key="9">
    <source>
        <dbReference type="ARBA" id="ARBA00022801"/>
    </source>
</evidence>
<evidence type="ECO:0000256" key="24">
    <source>
        <dbReference type="ARBA" id="ARBA00047969"/>
    </source>
</evidence>
<evidence type="ECO:0000256" key="18">
    <source>
        <dbReference type="ARBA" id="ARBA00038456"/>
    </source>
</evidence>
<dbReference type="PANTHER" id="PTHR12418:SF19">
    <property type="entry name" value="ACYL-COENZYME A THIOESTERASE THEM4"/>
    <property type="match status" value="1"/>
</dbReference>
<evidence type="ECO:0000256" key="25">
    <source>
        <dbReference type="ARBA" id="ARBA00048074"/>
    </source>
</evidence>
<evidence type="ECO:0000313" key="29">
    <source>
        <dbReference type="Proteomes" id="UP000694424"/>
    </source>
</evidence>
<dbReference type="GO" id="GO:0005743">
    <property type="term" value="C:mitochondrial inner membrane"/>
    <property type="evidence" value="ECO:0007669"/>
    <property type="project" value="UniProtKB-SubCell"/>
</dbReference>
<comment type="subcellular location">
    <subcellularLocation>
        <location evidence="3">Cell projection</location>
        <location evidence="3">Ruffle membrane</location>
    </subcellularLocation>
    <subcellularLocation>
        <location evidence="1">Cytoplasm</location>
    </subcellularLocation>
    <subcellularLocation>
        <location evidence="4">Mitochondrion inner membrane</location>
        <topology evidence="4">Peripheral membrane protein</topology>
    </subcellularLocation>
    <subcellularLocation>
        <location evidence="2">Mitochondrion intermembrane space</location>
    </subcellularLocation>
</comment>
<dbReference type="EC" id="3.1.2.2" evidence="19"/>
<evidence type="ECO:0000256" key="11">
    <source>
        <dbReference type="ARBA" id="ARBA00022946"/>
    </source>
</evidence>
<comment type="catalytic activity">
    <reaction evidence="17">
        <text>(9Z)-octadecenoyl-CoA + H2O = (9Z)-octadecenoate + CoA + H(+)</text>
        <dbReference type="Rhea" id="RHEA:40139"/>
        <dbReference type="ChEBI" id="CHEBI:15377"/>
        <dbReference type="ChEBI" id="CHEBI:15378"/>
        <dbReference type="ChEBI" id="CHEBI:30823"/>
        <dbReference type="ChEBI" id="CHEBI:57287"/>
        <dbReference type="ChEBI" id="CHEBI:57387"/>
    </reaction>
    <physiologicalReaction direction="left-to-right" evidence="17">
        <dbReference type="Rhea" id="RHEA:40140"/>
    </physiologicalReaction>
</comment>
<dbReference type="Ensembl" id="ENSAOWT00000017788.1">
    <property type="protein sequence ID" value="ENSAOWP00000015670.1"/>
    <property type="gene ID" value="ENSAOWG00000010664.1"/>
</dbReference>
<keyword evidence="5" id="KW-1003">Cell membrane</keyword>
<dbReference type="SUPFAM" id="SSF54637">
    <property type="entry name" value="Thioesterase/thiol ester dehydrase-isomerase"/>
    <property type="match status" value="1"/>
</dbReference>
<evidence type="ECO:0000256" key="13">
    <source>
        <dbReference type="ARBA" id="ARBA00023128"/>
    </source>
</evidence>
<keyword evidence="11" id="KW-0809">Transit peptide</keyword>
<comment type="catalytic activity">
    <reaction evidence="16">
        <text>(5Z,8Z,11Z,14Z)-eicosatetraenoyl-CoA + H2O = (5Z,8Z,11Z,14Z)-eicosatetraenoate + CoA + H(+)</text>
        <dbReference type="Rhea" id="RHEA:40151"/>
        <dbReference type="ChEBI" id="CHEBI:15377"/>
        <dbReference type="ChEBI" id="CHEBI:15378"/>
        <dbReference type="ChEBI" id="CHEBI:32395"/>
        <dbReference type="ChEBI" id="CHEBI:57287"/>
        <dbReference type="ChEBI" id="CHEBI:57368"/>
    </reaction>
    <physiologicalReaction direction="left-to-right" evidence="16">
        <dbReference type="Rhea" id="RHEA:40152"/>
    </physiologicalReaction>
</comment>
<dbReference type="PANTHER" id="PTHR12418">
    <property type="entry name" value="ACYL-COENZYME A THIOESTERASE THEM4"/>
    <property type="match status" value="1"/>
</dbReference>
<evidence type="ECO:0000256" key="17">
    <source>
        <dbReference type="ARBA" id="ARBA00037002"/>
    </source>
</evidence>
<keyword evidence="14" id="KW-0472">Membrane</keyword>
<dbReference type="AlphaFoldDB" id="A0A8B9PPR6"/>
<evidence type="ECO:0000256" key="15">
    <source>
        <dbReference type="ARBA" id="ARBA00023273"/>
    </source>
</evidence>
<dbReference type="GO" id="GO:0006915">
    <property type="term" value="P:apoptotic process"/>
    <property type="evidence" value="ECO:0007669"/>
    <property type="project" value="UniProtKB-KW"/>
</dbReference>
<dbReference type="Pfam" id="PF03061">
    <property type="entry name" value="4HBT"/>
    <property type="match status" value="1"/>
</dbReference>
<proteinExistence type="inferred from homology"/>
<evidence type="ECO:0000256" key="8">
    <source>
        <dbReference type="ARBA" id="ARBA00022792"/>
    </source>
</evidence>
<evidence type="ECO:0000256" key="12">
    <source>
        <dbReference type="ARBA" id="ARBA00023098"/>
    </source>
</evidence>
<evidence type="ECO:0000256" key="23">
    <source>
        <dbReference type="ARBA" id="ARBA00047734"/>
    </source>
</evidence>
<dbReference type="CDD" id="cd03443">
    <property type="entry name" value="PaaI_thioesterase"/>
    <property type="match status" value="1"/>
</dbReference>
<dbReference type="GO" id="GO:0005758">
    <property type="term" value="C:mitochondrial intermembrane space"/>
    <property type="evidence" value="ECO:0007669"/>
    <property type="project" value="UniProtKB-SubCell"/>
</dbReference>
<keyword evidence="7" id="KW-0053">Apoptosis</keyword>
<evidence type="ECO:0000256" key="19">
    <source>
        <dbReference type="ARBA" id="ARBA00038848"/>
    </source>
</evidence>
<evidence type="ECO:0000259" key="27">
    <source>
        <dbReference type="Pfam" id="PF03061"/>
    </source>
</evidence>
<keyword evidence="9" id="KW-0378">Hydrolase</keyword>
<comment type="catalytic activity">
    <reaction evidence="25">
        <text>dodecanoyl-CoA + H2O = dodecanoate + CoA + H(+)</text>
        <dbReference type="Rhea" id="RHEA:30135"/>
        <dbReference type="ChEBI" id="CHEBI:15377"/>
        <dbReference type="ChEBI" id="CHEBI:15378"/>
        <dbReference type="ChEBI" id="CHEBI:18262"/>
        <dbReference type="ChEBI" id="CHEBI:57287"/>
        <dbReference type="ChEBI" id="CHEBI:57375"/>
    </reaction>
    <physiologicalReaction direction="left-to-right" evidence="25">
        <dbReference type="Rhea" id="RHEA:30136"/>
    </physiologicalReaction>
</comment>
<evidence type="ECO:0000256" key="4">
    <source>
        <dbReference type="ARBA" id="ARBA00004637"/>
    </source>
</evidence>
<evidence type="ECO:0000256" key="5">
    <source>
        <dbReference type="ARBA" id="ARBA00022475"/>
    </source>
</evidence>